<evidence type="ECO:0000256" key="9">
    <source>
        <dbReference type="ARBA" id="ARBA00049563"/>
    </source>
</evidence>
<comment type="similarity">
    <text evidence="3 10 13">Belongs to the IPP transferase family.</text>
</comment>
<gene>
    <name evidence="10 14" type="primary">miaA</name>
    <name evidence="14" type="ORF">GS399_18000</name>
</gene>
<evidence type="ECO:0000256" key="5">
    <source>
        <dbReference type="ARBA" id="ARBA00022694"/>
    </source>
</evidence>
<dbReference type="EMBL" id="WVHT01000010">
    <property type="protein sequence ID" value="MXV52870.1"/>
    <property type="molecule type" value="Genomic_DNA"/>
</dbReference>
<evidence type="ECO:0000256" key="6">
    <source>
        <dbReference type="ARBA" id="ARBA00022741"/>
    </source>
</evidence>
<evidence type="ECO:0000256" key="8">
    <source>
        <dbReference type="ARBA" id="ARBA00022842"/>
    </source>
</evidence>
<dbReference type="PANTHER" id="PTHR11088:SF60">
    <property type="entry name" value="TRNA DIMETHYLALLYLTRANSFERASE"/>
    <property type="match status" value="1"/>
</dbReference>
<evidence type="ECO:0000256" key="11">
    <source>
        <dbReference type="RuleBase" id="RU003783"/>
    </source>
</evidence>
<evidence type="ECO:0000256" key="13">
    <source>
        <dbReference type="RuleBase" id="RU003785"/>
    </source>
</evidence>
<feature type="site" description="Interaction with substrate tRNA" evidence="10">
    <location>
        <position position="110"/>
    </location>
</feature>
<dbReference type="RefSeq" id="WP_160846046.1">
    <property type="nucleotide sequence ID" value="NZ_WVHT01000010.1"/>
</dbReference>
<dbReference type="AlphaFoldDB" id="A0A7K1YEP1"/>
<keyword evidence="6 10" id="KW-0547">Nucleotide-binding</keyword>
<comment type="cofactor">
    <cofactor evidence="1 10">
        <name>Mg(2+)</name>
        <dbReference type="ChEBI" id="CHEBI:18420"/>
    </cofactor>
</comment>
<dbReference type="SUPFAM" id="SSF52540">
    <property type="entry name" value="P-loop containing nucleoside triphosphate hydrolases"/>
    <property type="match status" value="2"/>
</dbReference>
<sequence>MPENLTPSFNLIVILGPTASGKTRLAAQLAYQLQTEIISADSRQVYRDMNIGTGKDYEDYVVNGIAVPYHLIDIADAGSNYHIHQFMKDFERIFRQIYSSGKIPVLCGGSGLYIDAILNGYQFTAIPVNNTLREQLEKKSRDELKVIFDGMPENAYTSLADVSTAKRLIRAIEISKYLAANDFKPSETAQIRPLVFGLNPDRENRRENIRMRLEKRLSEGLIEEVRSLMLHVPAAQLIRYGLEYKFVVMHLTGEISFEQLKEQLTIAIQQFAKRQMTYFRKMERDGLKITWLPGGLSPDDQQRFILSVINCSSFS</sequence>
<dbReference type="InterPro" id="IPR018022">
    <property type="entry name" value="IPT"/>
</dbReference>
<feature type="binding site" evidence="10">
    <location>
        <begin position="18"/>
        <end position="23"/>
    </location>
    <ligand>
        <name>substrate</name>
    </ligand>
</feature>
<evidence type="ECO:0000256" key="1">
    <source>
        <dbReference type="ARBA" id="ARBA00001946"/>
    </source>
</evidence>
<protein>
    <recommendedName>
        <fullName evidence="10">tRNA dimethylallyltransferase</fullName>
        <ecNumber evidence="10">2.5.1.75</ecNumber>
    </recommendedName>
    <alternativeName>
        <fullName evidence="10">Dimethylallyl diphosphate:tRNA dimethylallyltransferase</fullName>
        <shortName evidence="10">DMAPP:tRNA dimethylallyltransferase</shortName>
        <shortName evidence="10">DMATase</shortName>
    </alternativeName>
    <alternativeName>
        <fullName evidence="10">Isopentenyl-diphosphate:tRNA isopentenyltransferase</fullName>
        <shortName evidence="10">IPP transferase</shortName>
        <shortName evidence="10">IPPT</shortName>
        <shortName evidence="10">IPTase</shortName>
    </alternativeName>
</protein>
<evidence type="ECO:0000256" key="12">
    <source>
        <dbReference type="RuleBase" id="RU003784"/>
    </source>
</evidence>
<evidence type="ECO:0000313" key="14">
    <source>
        <dbReference type="EMBL" id="MXV52870.1"/>
    </source>
</evidence>
<keyword evidence="4 10" id="KW-0808">Transferase</keyword>
<dbReference type="InterPro" id="IPR039657">
    <property type="entry name" value="Dimethylallyltransferase"/>
</dbReference>
<dbReference type="EC" id="2.5.1.75" evidence="10"/>
<dbReference type="InterPro" id="IPR027417">
    <property type="entry name" value="P-loop_NTPase"/>
</dbReference>
<proteinExistence type="inferred from homology"/>
<evidence type="ECO:0000256" key="3">
    <source>
        <dbReference type="ARBA" id="ARBA00005842"/>
    </source>
</evidence>
<dbReference type="HAMAP" id="MF_00185">
    <property type="entry name" value="IPP_trans"/>
    <property type="match status" value="1"/>
</dbReference>
<evidence type="ECO:0000313" key="15">
    <source>
        <dbReference type="Proteomes" id="UP000466586"/>
    </source>
</evidence>
<comment type="subunit">
    <text evidence="10">Monomer.</text>
</comment>
<feature type="region of interest" description="Interaction with substrate tRNA" evidence="10">
    <location>
        <begin position="41"/>
        <end position="44"/>
    </location>
</feature>
<evidence type="ECO:0000256" key="7">
    <source>
        <dbReference type="ARBA" id="ARBA00022840"/>
    </source>
</evidence>
<dbReference type="GO" id="GO:0006400">
    <property type="term" value="P:tRNA modification"/>
    <property type="evidence" value="ECO:0007669"/>
    <property type="project" value="TreeGrafter"/>
</dbReference>
<evidence type="ECO:0000256" key="10">
    <source>
        <dbReference type="HAMAP-Rule" id="MF_00185"/>
    </source>
</evidence>
<dbReference type="Gene3D" id="1.10.287.890">
    <property type="entry name" value="Crystal structure of tRNA isopentenylpyrophosphate transferase (bh2366) domain"/>
    <property type="match status" value="1"/>
</dbReference>
<reference evidence="14 15" key="1">
    <citation type="submission" date="2019-11" db="EMBL/GenBank/DDBJ databases">
        <title>Pedobacter sp. HMF7647 Genome sequencing and assembly.</title>
        <authorList>
            <person name="Kang H."/>
            <person name="Kim H."/>
            <person name="Joh K."/>
        </authorList>
    </citation>
    <scope>NUCLEOTIDE SEQUENCE [LARGE SCALE GENOMIC DNA]</scope>
    <source>
        <strain evidence="14 15">HMF7647</strain>
    </source>
</reference>
<evidence type="ECO:0000256" key="4">
    <source>
        <dbReference type="ARBA" id="ARBA00022679"/>
    </source>
</evidence>
<dbReference type="NCBIfam" id="TIGR00174">
    <property type="entry name" value="miaA"/>
    <property type="match status" value="1"/>
</dbReference>
<accession>A0A7K1YEP1</accession>
<name>A0A7K1YEP1_9SPHI</name>
<dbReference type="Pfam" id="PF01715">
    <property type="entry name" value="IPPT"/>
    <property type="match status" value="1"/>
</dbReference>
<comment type="caution">
    <text evidence="10">Lacks conserved residue(s) required for the propagation of feature annotation.</text>
</comment>
<dbReference type="GO" id="GO:0005524">
    <property type="term" value="F:ATP binding"/>
    <property type="evidence" value="ECO:0007669"/>
    <property type="project" value="UniProtKB-UniRule"/>
</dbReference>
<comment type="caution">
    <text evidence="14">The sequence shown here is derived from an EMBL/GenBank/DDBJ whole genome shotgun (WGS) entry which is preliminary data.</text>
</comment>
<comment type="function">
    <text evidence="2 10 12">Catalyzes the transfer of a dimethylallyl group onto the adenine at position 37 in tRNAs that read codons beginning with uridine, leading to the formation of N6-(dimethylallyl)adenosine (i(6)A).</text>
</comment>
<comment type="catalytic activity">
    <reaction evidence="9 10 11">
        <text>adenosine(37) in tRNA + dimethylallyl diphosphate = N(6)-dimethylallyladenosine(37) in tRNA + diphosphate</text>
        <dbReference type="Rhea" id="RHEA:26482"/>
        <dbReference type="Rhea" id="RHEA-COMP:10162"/>
        <dbReference type="Rhea" id="RHEA-COMP:10375"/>
        <dbReference type="ChEBI" id="CHEBI:33019"/>
        <dbReference type="ChEBI" id="CHEBI:57623"/>
        <dbReference type="ChEBI" id="CHEBI:74411"/>
        <dbReference type="ChEBI" id="CHEBI:74415"/>
        <dbReference type="EC" id="2.5.1.75"/>
    </reaction>
</comment>
<keyword evidence="7 10" id="KW-0067">ATP-binding</keyword>
<dbReference type="PANTHER" id="PTHR11088">
    <property type="entry name" value="TRNA DIMETHYLALLYLTRANSFERASE"/>
    <property type="match status" value="1"/>
</dbReference>
<organism evidence="14 15">
    <name type="scientific">Hufsiella arboris</name>
    <dbReference type="NCBI Taxonomy" id="2695275"/>
    <lineage>
        <taxon>Bacteria</taxon>
        <taxon>Pseudomonadati</taxon>
        <taxon>Bacteroidota</taxon>
        <taxon>Sphingobacteriia</taxon>
        <taxon>Sphingobacteriales</taxon>
        <taxon>Sphingobacteriaceae</taxon>
        <taxon>Hufsiella</taxon>
    </lineage>
</organism>
<keyword evidence="5 10" id="KW-0819">tRNA processing</keyword>
<feature type="binding site" evidence="10">
    <location>
        <begin position="16"/>
        <end position="23"/>
    </location>
    <ligand>
        <name>ATP</name>
        <dbReference type="ChEBI" id="CHEBI:30616"/>
    </ligand>
</feature>
<keyword evidence="15" id="KW-1185">Reference proteome</keyword>
<keyword evidence="8 10" id="KW-0460">Magnesium</keyword>
<feature type="site" description="Interaction with substrate tRNA" evidence="10">
    <location>
        <position position="133"/>
    </location>
</feature>
<dbReference type="Gene3D" id="3.40.50.300">
    <property type="entry name" value="P-loop containing nucleotide triphosphate hydrolases"/>
    <property type="match status" value="1"/>
</dbReference>
<dbReference type="GO" id="GO:0052381">
    <property type="term" value="F:tRNA dimethylallyltransferase activity"/>
    <property type="evidence" value="ECO:0007669"/>
    <property type="project" value="UniProtKB-UniRule"/>
</dbReference>
<evidence type="ECO:0000256" key="2">
    <source>
        <dbReference type="ARBA" id="ARBA00003213"/>
    </source>
</evidence>
<dbReference type="Proteomes" id="UP000466586">
    <property type="component" value="Unassembled WGS sequence"/>
</dbReference>